<protein>
    <submittedName>
        <fullName evidence="2">Uncharacterized protein</fullName>
    </submittedName>
</protein>
<evidence type="ECO:0000256" key="1">
    <source>
        <dbReference type="SAM" id="MobiDB-lite"/>
    </source>
</evidence>
<sequence length="220" mass="23280">MAVRAAAPPPAGRGTQDVSGPDPESDRLGDAAVAVQHTPRSPVETHVPRAVPDTAEGRSAADIARTLASYAAGTPLVVLDAPYVLTLLDRELRRHRHTPLPACLGVRTLCVLDPVLLDRRLDRTAAAGGSRRGTAQLCAAYGVSAPRDGTVQEEAVAALALARALGRRFAPRLTGLTPAALHTLQAIWFAAERDAPVPWFSRGTRRSADHIWPLRPPSAA</sequence>
<name>A0A1E7L615_9ACTN</name>
<feature type="region of interest" description="Disordered" evidence="1">
    <location>
        <begin position="1"/>
        <end position="31"/>
    </location>
</feature>
<reference evidence="2 3" key="1">
    <citation type="journal article" date="2016" name="Front. Microbiol.">
        <title>Comparative Genomics Analysis of Streptomyces Species Reveals Their Adaptation to the Marine Environment and Their Diversity at the Genomic Level.</title>
        <authorList>
            <person name="Tian X."/>
            <person name="Zhang Z."/>
            <person name="Yang T."/>
            <person name="Chen M."/>
            <person name="Li J."/>
            <person name="Chen F."/>
            <person name="Yang J."/>
            <person name="Li W."/>
            <person name="Zhang B."/>
            <person name="Zhang Z."/>
            <person name="Wu J."/>
            <person name="Zhang C."/>
            <person name="Long L."/>
            <person name="Xiao J."/>
        </authorList>
    </citation>
    <scope>NUCLEOTIDE SEQUENCE [LARGE SCALE GENOMIC DNA]</scope>
    <source>
        <strain evidence="2 3">SCSIO 10429</strain>
    </source>
</reference>
<comment type="caution">
    <text evidence="2">The sequence shown here is derived from an EMBL/GenBank/DDBJ whole genome shotgun (WGS) entry which is preliminary data.</text>
</comment>
<gene>
    <name evidence="2" type="ORF">AN218_12900</name>
</gene>
<keyword evidence="3" id="KW-1185">Reference proteome</keyword>
<dbReference type="Proteomes" id="UP000176005">
    <property type="component" value="Unassembled WGS sequence"/>
</dbReference>
<evidence type="ECO:0000313" key="2">
    <source>
        <dbReference type="EMBL" id="OEV11453.1"/>
    </source>
</evidence>
<dbReference type="EMBL" id="LJGW01000223">
    <property type="protein sequence ID" value="OEV11453.1"/>
    <property type="molecule type" value="Genomic_DNA"/>
</dbReference>
<proteinExistence type="predicted"/>
<accession>A0A1E7L615</accession>
<dbReference type="AlphaFoldDB" id="A0A1E7L615"/>
<evidence type="ECO:0000313" key="3">
    <source>
        <dbReference type="Proteomes" id="UP000176005"/>
    </source>
</evidence>
<organism evidence="2 3">
    <name type="scientific">Streptomyces nanshensis</name>
    <dbReference type="NCBI Taxonomy" id="518642"/>
    <lineage>
        <taxon>Bacteria</taxon>
        <taxon>Bacillati</taxon>
        <taxon>Actinomycetota</taxon>
        <taxon>Actinomycetes</taxon>
        <taxon>Kitasatosporales</taxon>
        <taxon>Streptomycetaceae</taxon>
        <taxon>Streptomyces</taxon>
    </lineage>
</organism>